<dbReference type="Gene3D" id="3.80.10.10">
    <property type="entry name" value="Ribonuclease Inhibitor"/>
    <property type="match status" value="1"/>
</dbReference>
<sequence>MNLEQNPTNSNSRQELDSKKQQLKVLETKAKELIKPLPLDTQITILQKEIKVLTNKSTKTKAEEVLLVDKRKQLNELLGGKNNSFTTNAKSGDKTTLYIEDINFQKEEYEKKLGTIKELLKNKEKNLEETNSELQLLNQKLIILHNSRIRRIINPAKKGKINLKIADCLKTINKLNDEISEMIKEKANILGKLEANKKVVNMEEIGGLEEVLTVINEEDQQELEEVTTNAQEYINQKYPTPKDKANCRVLDISSYHWQHNSQGRKEKLTGSLSLQGFINLKQLNCSFNQISEIDVNDCHQLEMFICSHNRLTKLDCTGLDKLRIIICTSNLLTSLDHSFLNSAKLISLSISNNSFPKQDLSVFSKFTNLQYLGIGNDNEMFNNDTYNRFYGSLDPLKSLTKLDCLEINNTDVDSGLEYLSDNIQTICCHFGFRPESKVRKIAEQLSANDLFFFDGESYKKK</sequence>
<dbReference type="AlphaFoldDB" id="A0A9W4SVT8"/>
<protein>
    <submittedName>
        <fullName evidence="2">14915_t:CDS:1</fullName>
    </submittedName>
</protein>
<dbReference type="InterPro" id="IPR001611">
    <property type="entry name" value="Leu-rich_rpt"/>
</dbReference>
<keyword evidence="3" id="KW-1185">Reference proteome</keyword>
<keyword evidence="1" id="KW-0175">Coiled coil</keyword>
<dbReference type="Proteomes" id="UP001153678">
    <property type="component" value="Unassembled WGS sequence"/>
</dbReference>
<dbReference type="SUPFAM" id="SSF52058">
    <property type="entry name" value="L domain-like"/>
    <property type="match status" value="1"/>
</dbReference>
<proteinExistence type="predicted"/>
<reference evidence="2" key="1">
    <citation type="submission" date="2022-08" db="EMBL/GenBank/DDBJ databases">
        <authorList>
            <person name="Kallberg Y."/>
            <person name="Tangrot J."/>
            <person name="Rosling A."/>
        </authorList>
    </citation>
    <scope>NUCLEOTIDE SEQUENCE</scope>
    <source>
        <strain evidence="2">Wild A</strain>
    </source>
</reference>
<dbReference type="PROSITE" id="PS51450">
    <property type="entry name" value="LRR"/>
    <property type="match status" value="1"/>
</dbReference>
<evidence type="ECO:0000313" key="3">
    <source>
        <dbReference type="Proteomes" id="UP001153678"/>
    </source>
</evidence>
<accession>A0A9W4SVT8</accession>
<dbReference type="OrthoDB" id="2404189at2759"/>
<evidence type="ECO:0000256" key="1">
    <source>
        <dbReference type="SAM" id="Coils"/>
    </source>
</evidence>
<evidence type="ECO:0000313" key="2">
    <source>
        <dbReference type="EMBL" id="CAI2180950.1"/>
    </source>
</evidence>
<feature type="coiled-coil region" evidence="1">
    <location>
        <begin position="106"/>
        <end position="192"/>
    </location>
</feature>
<comment type="caution">
    <text evidence="2">The sequence shown here is derived from an EMBL/GenBank/DDBJ whole genome shotgun (WGS) entry which is preliminary data.</text>
</comment>
<dbReference type="InterPro" id="IPR032675">
    <property type="entry name" value="LRR_dom_sf"/>
</dbReference>
<organism evidence="2 3">
    <name type="scientific">Funneliformis geosporum</name>
    <dbReference type="NCBI Taxonomy" id="1117311"/>
    <lineage>
        <taxon>Eukaryota</taxon>
        <taxon>Fungi</taxon>
        <taxon>Fungi incertae sedis</taxon>
        <taxon>Mucoromycota</taxon>
        <taxon>Glomeromycotina</taxon>
        <taxon>Glomeromycetes</taxon>
        <taxon>Glomerales</taxon>
        <taxon>Glomeraceae</taxon>
        <taxon>Funneliformis</taxon>
    </lineage>
</organism>
<name>A0A9W4SVT8_9GLOM</name>
<dbReference type="EMBL" id="CAMKVN010002409">
    <property type="protein sequence ID" value="CAI2180950.1"/>
    <property type="molecule type" value="Genomic_DNA"/>
</dbReference>
<gene>
    <name evidence="2" type="ORF">FWILDA_LOCUS9838</name>
</gene>